<evidence type="ECO:0000313" key="1">
    <source>
        <dbReference type="EMBL" id="EET04693.1"/>
    </source>
</evidence>
<dbReference type="AlphaFoldDB" id="A0A0E1VUX4"/>
<proteinExistence type="predicted"/>
<protein>
    <submittedName>
        <fullName evidence="1">Uncharacterized protein</fullName>
    </submittedName>
</protein>
<evidence type="ECO:0000313" key="2">
    <source>
        <dbReference type="Proteomes" id="UP000001812"/>
    </source>
</evidence>
<gene>
    <name evidence="1" type="ORF">BURPS1710A_A3060</name>
</gene>
<organism evidence="1 2">
    <name type="scientific">Burkholderia pseudomallei 1710a</name>
    <dbReference type="NCBI Taxonomy" id="320371"/>
    <lineage>
        <taxon>Bacteria</taxon>
        <taxon>Pseudomonadati</taxon>
        <taxon>Pseudomonadota</taxon>
        <taxon>Betaproteobacteria</taxon>
        <taxon>Burkholderiales</taxon>
        <taxon>Burkholderiaceae</taxon>
        <taxon>Burkholderia</taxon>
        <taxon>pseudomallei group</taxon>
    </lineage>
</organism>
<name>A0A0E1VUX4_BURPE</name>
<dbReference type="Proteomes" id="UP000001812">
    <property type="component" value="Chromosome II"/>
</dbReference>
<accession>A0A0E1VUX4</accession>
<sequence>MTDSTQRIRSWGHAGRYRTHILPDKRIHAANYDINWKRTHPMFLAMLHRWRISAVVNKYKKRTRH</sequence>
<dbReference type="HOGENOM" id="CLU_2841358_0_0_4"/>
<reference evidence="1 2" key="2">
    <citation type="submission" date="2009-05" db="EMBL/GenBank/DDBJ databases">
        <authorList>
            <person name="Harkins D.M."/>
            <person name="DeShazer D."/>
            <person name="Woods D.E."/>
            <person name="Brinkac L.M."/>
            <person name="Brown K.A."/>
            <person name="Hung G.C."/>
            <person name="Tuanyok A."/>
            <person name="Zhang B."/>
            <person name="Nierman W.C."/>
        </authorList>
    </citation>
    <scope>NUCLEOTIDE SEQUENCE [LARGE SCALE GENOMIC DNA]</scope>
    <source>
        <strain evidence="1 2">1710a</strain>
    </source>
</reference>
<reference evidence="2" key="1">
    <citation type="submission" date="2007-08" db="EMBL/GenBank/DDBJ databases">
        <title>Annotation of Burkholderia pseudomallei 1710a.</title>
        <authorList>
            <person name="Harkins D.M."/>
            <person name="DeShazer D."/>
            <person name="Woods D.E."/>
            <person name="Brinkac L.M."/>
            <person name="Brown K.A."/>
            <person name="Hung G.C."/>
            <person name="Tuanyok A."/>
            <person name="Zhang B."/>
            <person name="Nierman W.C."/>
        </authorList>
    </citation>
    <scope>NUCLEOTIDE SEQUENCE [LARGE SCALE GENOMIC DNA]</scope>
    <source>
        <strain evidence="2">1710a</strain>
    </source>
</reference>
<dbReference type="EMBL" id="CM000833">
    <property type="protein sequence ID" value="EET04693.1"/>
    <property type="molecule type" value="Genomic_DNA"/>
</dbReference>